<gene>
    <name evidence="3" type="ORF">HGT73_02490</name>
</gene>
<accession>A0ABS5T1N5</accession>
<dbReference type="EMBL" id="JABBFO010000001">
    <property type="protein sequence ID" value="MBT0726260.1"/>
    <property type="molecule type" value="Genomic_DNA"/>
</dbReference>
<sequence>MLNLKAIHHIAIIASDYFKSRDFYCEILGMTLLNESYRAERQSWKADLALAGHYVIELFSFPDAPPRISYPEACGLRHLAFSVEDLDEAITLLSQHQIQCEPIRIDPLTGKAFTFFNDPDGLPLELYQEGLGCGG</sequence>
<dbReference type="Pfam" id="PF00903">
    <property type="entry name" value="Glyoxalase"/>
    <property type="match status" value="1"/>
</dbReference>
<evidence type="ECO:0000313" key="4">
    <source>
        <dbReference type="Proteomes" id="UP000786875"/>
    </source>
</evidence>
<dbReference type="InterPro" id="IPR051332">
    <property type="entry name" value="Fosfomycin_Res_Enzymes"/>
</dbReference>
<dbReference type="Gene3D" id="3.10.180.10">
    <property type="entry name" value="2,3-Dihydroxybiphenyl 1,2-Dioxygenase, domain 1"/>
    <property type="match status" value="1"/>
</dbReference>
<protein>
    <submittedName>
        <fullName evidence="3">VOC family protein</fullName>
    </submittedName>
</protein>
<dbReference type="InterPro" id="IPR029068">
    <property type="entry name" value="Glyas_Bleomycin-R_OHBP_Dase"/>
</dbReference>
<dbReference type="InterPro" id="IPR037523">
    <property type="entry name" value="VOC_core"/>
</dbReference>
<evidence type="ECO:0000259" key="2">
    <source>
        <dbReference type="PROSITE" id="PS51819"/>
    </source>
</evidence>
<dbReference type="PANTHER" id="PTHR36113:SF6">
    <property type="entry name" value="FOSFOMYCIN RESISTANCE PROTEIN FOSX"/>
    <property type="match status" value="1"/>
</dbReference>
<dbReference type="InterPro" id="IPR037478">
    <property type="entry name" value="YwkD-like_dom"/>
</dbReference>
<feature type="domain" description="VOC" evidence="2">
    <location>
        <begin position="6"/>
        <end position="129"/>
    </location>
</feature>
<dbReference type="PROSITE" id="PS51819">
    <property type="entry name" value="VOC"/>
    <property type="match status" value="1"/>
</dbReference>
<dbReference type="PANTHER" id="PTHR36113">
    <property type="entry name" value="LYASE, PUTATIVE-RELATED-RELATED"/>
    <property type="match status" value="1"/>
</dbReference>
<keyword evidence="4" id="KW-1185">Reference proteome</keyword>
<evidence type="ECO:0000313" key="3">
    <source>
        <dbReference type="EMBL" id="MBT0726260.1"/>
    </source>
</evidence>
<dbReference type="InterPro" id="IPR004360">
    <property type="entry name" value="Glyas_Fos-R_dOase_dom"/>
</dbReference>
<evidence type="ECO:0000256" key="1">
    <source>
        <dbReference type="ARBA" id="ARBA00022723"/>
    </source>
</evidence>
<proteinExistence type="predicted"/>
<dbReference type="SUPFAM" id="SSF54593">
    <property type="entry name" value="Glyoxalase/Bleomycin resistance protein/Dihydroxybiphenyl dioxygenase"/>
    <property type="match status" value="1"/>
</dbReference>
<dbReference type="RefSeq" id="WP_214212104.1">
    <property type="nucleotide sequence ID" value="NZ_JABBFO010000001.1"/>
</dbReference>
<keyword evidence="1" id="KW-0479">Metal-binding</keyword>
<comment type="caution">
    <text evidence="3">The sequence shown here is derived from an EMBL/GenBank/DDBJ whole genome shotgun (WGS) entry which is preliminary data.</text>
</comment>
<dbReference type="NCBIfam" id="NF008551">
    <property type="entry name" value="PRK11478.1"/>
    <property type="match status" value="1"/>
</dbReference>
<dbReference type="CDD" id="cd08352">
    <property type="entry name" value="VOC_Bs_YwkD_like"/>
    <property type="match status" value="1"/>
</dbReference>
<name>A0ABS5T1N5_9GAMM</name>
<dbReference type="Proteomes" id="UP000786875">
    <property type="component" value="Unassembled WGS sequence"/>
</dbReference>
<organism evidence="3 4">
    <name type="scientific">Rosenbergiella australiborealis</name>
    <dbReference type="NCBI Taxonomy" id="1544696"/>
    <lineage>
        <taxon>Bacteria</taxon>
        <taxon>Pseudomonadati</taxon>
        <taxon>Pseudomonadota</taxon>
        <taxon>Gammaproteobacteria</taxon>
        <taxon>Enterobacterales</taxon>
        <taxon>Erwiniaceae</taxon>
        <taxon>Rosenbergiella</taxon>
    </lineage>
</organism>
<reference evidence="3 4" key="1">
    <citation type="submission" date="2020-04" db="EMBL/GenBank/DDBJ databases">
        <title>Genome sequencing of Rosenbergiella species.</title>
        <authorList>
            <person name="Alvarez-Perez S."/>
            <person name="Lievens B."/>
        </authorList>
    </citation>
    <scope>NUCLEOTIDE SEQUENCE [LARGE SCALE GENOMIC DNA]</scope>
    <source>
        <strain evidence="3 4">CdVSA20.1</strain>
    </source>
</reference>